<organism evidence="1 2">
    <name type="scientific">Dentiscutata erythropus</name>
    <dbReference type="NCBI Taxonomy" id="1348616"/>
    <lineage>
        <taxon>Eukaryota</taxon>
        <taxon>Fungi</taxon>
        <taxon>Fungi incertae sedis</taxon>
        <taxon>Mucoromycota</taxon>
        <taxon>Glomeromycotina</taxon>
        <taxon>Glomeromycetes</taxon>
        <taxon>Diversisporales</taxon>
        <taxon>Gigasporaceae</taxon>
        <taxon>Dentiscutata</taxon>
    </lineage>
</organism>
<dbReference type="AlphaFoldDB" id="A0A9N9PF61"/>
<evidence type="ECO:0000313" key="2">
    <source>
        <dbReference type="Proteomes" id="UP000789405"/>
    </source>
</evidence>
<reference evidence="1" key="1">
    <citation type="submission" date="2021-06" db="EMBL/GenBank/DDBJ databases">
        <authorList>
            <person name="Kallberg Y."/>
            <person name="Tangrot J."/>
            <person name="Rosling A."/>
        </authorList>
    </citation>
    <scope>NUCLEOTIDE SEQUENCE</scope>
    <source>
        <strain evidence="1">MA453B</strain>
    </source>
</reference>
<dbReference type="OrthoDB" id="2384430at2759"/>
<comment type="caution">
    <text evidence="1">The sequence shown here is derived from an EMBL/GenBank/DDBJ whole genome shotgun (WGS) entry which is preliminary data.</text>
</comment>
<accession>A0A9N9PF61</accession>
<sequence>DLYFNCKLELQIDKEKGEKYLMLAAKNSDKDAITLYEKNKINFINKQNYFEKFKIARNIHKSRNINNGQEVEKINRKLFDKLYKEKYHELD</sequence>
<keyword evidence="2" id="KW-1185">Reference proteome</keyword>
<feature type="non-terminal residue" evidence="1">
    <location>
        <position position="1"/>
    </location>
</feature>
<proteinExistence type="predicted"/>
<gene>
    <name evidence="1" type="ORF">DERYTH_LOCUS26094</name>
</gene>
<protein>
    <submittedName>
        <fullName evidence="1">5874_t:CDS:1</fullName>
    </submittedName>
</protein>
<dbReference type="Proteomes" id="UP000789405">
    <property type="component" value="Unassembled WGS sequence"/>
</dbReference>
<dbReference type="EMBL" id="CAJVPY010052382">
    <property type="protein sequence ID" value="CAG8815291.1"/>
    <property type="molecule type" value="Genomic_DNA"/>
</dbReference>
<name>A0A9N9PF61_9GLOM</name>
<evidence type="ECO:0000313" key="1">
    <source>
        <dbReference type="EMBL" id="CAG8815291.1"/>
    </source>
</evidence>